<gene>
    <name evidence="2" type="ORF">Afil01_15110</name>
</gene>
<evidence type="ECO:0000313" key="2">
    <source>
        <dbReference type="EMBL" id="GLZ76704.1"/>
    </source>
</evidence>
<dbReference type="AlphaFoldDB" id="A0A9W6SJF7"/>
<protein>
    <submittedName>
        <fullName evidence="2">Uncharacterized protein</fullName>
    </submittedName>
</protein>
<dbReference type="EMBL" id="BSTX01000001">
    <property type="protein sequence ID" value="GLZ76704.1"/>
    <property type="molecule type" value="Genomic_DNA"/>
</dbReference>
<keyword evidence="3" id="KW-1185">Reference proteome</keyword>
<comment type="caution">
    <text evidence="2">The sequence shown here is derived from an EMBL/GenBank/DDBJ whole genome shotgun (WGS) entry which is preliminary data.</text>
</comment>
<reference evidence="2" key="1">
    <citation type="submission" date="2023-03" db="EMBL/GenBank/DDBJ databases">
        <title>Actinorhabdospora filicis NBRC 111898.</title>
        <authorList>
            <person name="Ichikawa N."/>
            <person name="Sato H."/>
            <person name="Tonouchi N."/>
        </authorList>
    </citation>
    <scope>NUCLEOTIDE SEQUENCE</scope>
    <source>
        <strain evidence="2">NBRC 111898</strain>
    </source>
</reference>
<feature type="region of interest" description="Disordered" evidence="1">
    <location>
        <begin position="1"/>
        <end position="35"/>
    </location>
</feature>
<organism evidence="2 3">
    <name type="scientific">Actinorhabdospora filicis</name>
    <dbReference type="NCBI Taxonomy" id="1785913"/>
    <lineage>
        <taxon>Bacteria</taxon>
        <taxon>Bacillati</taxon>
        <taxon>Actinomycetota</taxon>
        <taxon>Actinomycetes</taxon>
        <taxon>Micromonosporales</taxon>
        <taxon>Micromonosporaceae</taxon>
        <taxon>Actinorhabdospora</taxon>
    </lineage>
</organism>
<sequence length="60" mass="6307">MGHRGAVRGANVSSVEPMAPRKAAPKRERGSIETLPSGSLRVKVYAGLDPSPSAGCTWMK</sequence>
<evidence type="ECO:0000313" key="3">
    <source>
        <dbReference type="Proteomes" id="UP001165079"/>
    </source>
</evidence>
<evidence type="ECO:0000256" key="1">
    <source>
        <dbReference type="SAM" id="MobiDB-lite"/>
    </source>
</evidence>
<proteinExistence type="predicted"/>
<accession>A0A9W6SJF7</accession>
<dbReference type="Proteomes" id="UP001165079">
    <property type="component" value="Unassembled WGS sequence"/>
</dbReference>
<name>A0A9W6SJF7_9ACTN</name>